<name>Q8RTL9_HELPX</name>
<dbReference type="Gene3D" id="3.90.220.20">
    <property type="entry name" value="DNA methylase specificity domains"/>
    <property type="match status" value="2"/>
</dbReference>
<dbReference type="GO" id="GO:0003677">
    <property type="term" value="F:DNA binding"/>
    <property type="evidence" value="ECO:0007669"/>
    <property type="project" value="UniProtKB-KW"/>
</dbReference>
<evidence type="ECO:0000256" key="1">
    <source>
        <dbReference type="ARBA" id="ARBA00010923"/>
    </source>
</evidence>
<keyword evidence="2" id="KW-0680">Restriction system</keyword>
<dbReference type="SUPFAM" id="SSF116734">
    <property type="entry name" value="DNA methylase specificity domain"/>
    <property type="match status" value="2"/>
</dbReference>
<sequence length="435" mass="50419">MNKIERLLHTLAPKGVEFKTLEEIFEIKNGYTPSKNNPEFWEKGTIPWFRMEDIRENGRILKDSIQHITPKALKGKKLFPKNSIIISTTATIGEHALLIVDSLANQQFTFLSKKANCDIALDMKFFFYQCFLLGEWCKNNTNVSGFASVDMTAFKKYKFPIPPLEIQQEIVKILDAFTELNTELNTELKARKKQYQYYQNMLLDFKDIKQSHKDAKEKLARKTYPKRLKALLQTLAPKGVEFKKIGELFKRNKGINITAAQMKELHSDIGKVRIFAGGATKADINYKDISKKDIINCESVIIKSRGNIGFEYYNQPFSHKNEIWSYSSKTNQMLVKFLYYYLSNNQYYFQKLAQSSSVKLPQLSVSDTDEYEVPVPPLEIQQEIVKILDQFSILTTDLLAGIPAEIKARKKQYEYYREKLLTFKPLTPLNNKELA</sequence>
<feature type="domain" description="Type I restriction modification DNA specificity" evidence="4">
    <location>
        <begin position="13"/>
        <end position="190"/>
    </location>
</feature>
<protein>
    <submittedName>
        <fullName evidence="5">HP790-like protein</fullName>
    </submittedName>
</protein>
<dbReference type="InterPro" id="IPR044946">
    <property type="entry name" value="Restrct_endonuc_typeI_TRD_sf"/>
</dbReference>
<dbReference type="PANTHER" id="PTHR43140">
    <property type="entry name" value="TYPE-1 RESTRICTION ENZYME ECOKI SPECIFICITY PROTEIN"/>
    <property type="match status" value="1"/>
</dbReference>
<dbReference type="CDD" id="cd17291">
    <property type="entry name" value="RMtype1_S_MgeORF438P-TRD-CR_like"/>
    <property type="match status" value="1"/>
</dbReference>
<evidence type="ECO:0000256" key="2">
    <source>
        <dbReference type="ARBA" id="ARBA00022747"/>
    </source>
</evidence>
<dbReference type="REBASE" id="5826">
    <property type="entry name" value="S.HpyCR38ORFAP"/>
</dbReference>
<reference evidence="5" key="1">
    <citation type="journal article" date="2002" name="Microbiology">
        <title>Identification of strain-specific genes located outside the plasticity zone in nine clinical isolates of Helicobacter pylori.</title>
        <authorList>
            <person name="Chanto G."/>
            <person name="Occhialini A."/>
            <person name="Gras N."/>
            <person name="Alm R.A."/>
            <person name="Megraud F."/>
            <person name="Marais A."/>
        </authorList>
    </citation>
    <scope>NUCLEOTIDE SEQUENCE</scope>
    <source>
        <strain evidence="5">CR38</strain>
    </source>
</reference>
<dbReference type="Pfam" id="PF01420">
    <property type="entry name" value="Methylase_S"/>
    <property type="match status" value="2"/>
</dbReference>
<gene>
    <name evidence="5" type="primary">prrB</name>
</gene>
<dbReference type="CDD" id="cd17281">
    <property type="entry name" value="RMtype1_S_HpyAXIII_TRD1-CR1_like"/>
    <property type="match status" value="1"/>
</dbReference>
<organism evidence="5">
    <name type="scientific">Helicobacter pylori</name>
    <name type="common">Campylobacter pylori</name>
    <dbReference type="NCBI Taxonomy" id="210"/>
    <lineage>
        <taxon>Bacteria</taxon>
        <taxon>Pseudomonadati</taxon>
        <taxon>Campylobacterota</taxon>
        <taxon>Epsilonproteobacteria</taxon>
        <taxon>Campylobacterales</taxon>
        <taxon>Helicobacteraceae</taxon>
        <taxon>Helicobacter</taxon>
    </lineage>
</organism>
<accession>Q8RTL9</accession>
<evidence type="ECO:0000256" key="3">
    <source>
        <dbReference type="ARBA" id="ARBA00023125"/>
    </source>
</evidence>
<dbReference type="GO" id="GO:0009307">
    <property type="term" value="P:DNA restriction-modification system"/>
    <property type="evidence" value="ECO:0007669"/>
    <property type="project" value="UniProtKB-KW"/>
</dbReference>
<evidence type="ECO:0000313" key="5">
    <source>
        <dbReference type="EMBL" id="AAL78776.1"/>
    </source>
</evidence>
<keyword evidence="3" id="KW-0238">DNA-binding</keyword>
<dbReference type="EMBL" id="AF326625">
    <property type="protein sequence ID" value="AAL78776.1"/>
    <property type="molecule type" value="Genomic_DNA"/>
</dbReference>
<dbReference type="AlphaFoldDB" id="Q8RTL9"/>
<comment type="similarity">
    <text evidence="1">Belongs to the type-I restriction system S methylase family.</text>
</comment>
<dbReference type="InterPro" id="IPR051212">
    <property type="entry name" value="Type-I_RE_S_subunit"/>
</dbReference>
<proteinExistence type="inferred from homology"/>
<dbReference type="PANTHER" id="PTHR43140:SF1">
    <property type="entry name" value="TYPE I RESTRICTION ENZYME ECOKI SPECIFICITY SUBUNIT"/>
    <property type="match status" value="1"/>
</dbReference>
<evidence type="ECO:0000259" key="4">
    <source>
        <dbReference type="Pfam" id="PF01420"/>
    </source>
</evidence>
<dbReference type="InterPro" id="IPR000055">
    <property type="entry name" value="Restrct_endonuc_typeI_TRD"/>
</dbReference>
<feature type="domain" description="Type I restriction modification DNA specificity" evidence="4">
    <location>
        <begin position="237"/>
        <end position="407"/>
    </location>
</feature>